<reference evidence="9" key="1">
    <citation type="journal article" date="2014" name="Int. J. Syst. Evol. Microbiol.">
        <title>Complete genome sequence of Corynebacterium casei LMG S-19264T (=DSM 44701T), isolated from a smear-ripened cheese.</title>
        <authorList>
            <consortium name="US DOE Joint Genome Institute (JGI-PGF)"/>
            <person name="Walter F."/>
            <person name="Albersmeier A."/>
            <person name="Kalinowski J."/>
            <person name="Ruckert C."/>
        </authorList>
    </citation>
    <scope>NUCLEOTIDE SEQUENCE</scope>
    <source>
        <strain evidence="9">CGMCC 1.15178</strain>
    </source>
</reference>
<gene>
    <name evidence="9" type="ORF">GCM10010911_06390</name>
</gene>
<dbReference type="PANTHER" id="PTHR43744:SF9">
    <property type="entry name" value="POLYGALACTURONAN_RHAMNOGALACTURONAN TRANSPORT SYSTEM PERMEASE PROTEIN YTCP"/>
    <property type="match status" value="1"/>
</dbReference>
<feature type="transmembrane region" description="Helical" evidence="7">
    <location>
        <begin position="12"/>
        <end position="32"/>
    </location>
</feature>
<dbReference type="SUPFAM" id="SSF161098">
    <property type="entry name" value="MetI-like"/>
    <property type="match status" value="1"/>
</dbReference>
<evidence type="ECO:0000256" key="5">
    <source>
        <dbReference type="ARBA" id="ARBA00022989"/>
    </source>
</evidence>
<sequence>MLHNNTKGRKLFIFFNYMILIVVSLSCLIPLLNVLAISFSSSAAVSAGRVWFWPVEFTTKSYEYVASTSAYIQALGVSINRVVLGVGINMLLTILAAYPLSKEKSVFRLRGSYAWYFLITILFSGGMIPTYMVIKQTYLIDTIWALILPTALPVFNMIVLLNFFRQIPKELEEAAHMDGADHWKILFRIYLPLSTPALATLVLFCFLNHWNSWFDGLLYMNKPQHYPLQSYLQTIVINVAAQIQAMSSNGNGGLLDFVNQRTNKSAQIVLAMIPVIIIYPFLQKYFTKGLILGSVKG</sequence>
<feature type="domain" description="ABC transmembrane type-1" evidence="8">
    <location>
        <begin position="75"/>
        <end position="282"/>
    </location>
</feature>
<evidence type="ECO:0000256" key="7">
    <source>
        <dbReference type="RuleBase" id="RU363032"/>
    </source>
</evidence>
<dbReference type="GO" id="GO:0005886">
    <property type="term" value="C:plasma membrane"/>
    <property type="evidence" value="ECO:0007669"/>
    <property type="project" value="UniProtKB-SubCell"/>
</dbReference>
<dbReference type="EMBL" id="BMHP01000001">
    <property type="protein sequence ID" value="GGD51564.1"/>
    <property type="molecule type" value="Genomic_DNA"/>
</dbReference>
<evidence type="ECO:0000256" key="2">
    <source>
        <dbReference type="ARBA" id="ARBA00022448"/>
    </source>
</evidence>
<protein>
    <submittedName>
        <fullName evidence="9">ABC transporter permease</fullName>
    </submittedName>
</protein>
<keyword evidence="2 7" id="KW-0813">Transport</keyword>
<evidence type="ECO:0000256" key="6">
    <source>
        <dbReference type="ARBA" id="ARBA00023136"/>
    </source>
</evidence>
<dbReference type="InterPro" id="IPR000515">
    <property type="entry name" value="MetI-like"/>
</dbReference>
<evidence type="ECO:0000256" key="4">
    <source>
        <dbReference type="ARBA" id="ARBA00022692"/>
    </source>
</evidence>
<dbReference type="GO" id="GO:0055085">
    <property type="term" value="P:transmembrane transport"/>
    <property type="evidence" value="ECO:0007669"/>
    <property type="project" value="InterPro"/>
</dbReference>
<evidence type="ECO:0000313" key="9">
    <source>
        <dbReference type="EMBL" id="GGD51564.1"/>
    </source>
</evidence>
<feature type="transmembrane region" description="Helical" evidence="7">
    <location>
        <begin position="185"/>
        <end position="210"/>
    </location>
</feature>
<evidence type="ECO:0000256" key="1">
    <source>
        <dbReference type="ARBA" id="ARBA00004651"/>
    </source>
</evidence>
<evidence type="ECO:0000259" key="8">
    <source>
        <dbReference type="PROSITE" id="PS50928"/>
    </source>
</evidence>
<evidence type="ECO:0000313" key="10">
    <source>
        <dbReference type="Proteomes" id="UP000612456"/>
    </source>
</evidence>
<dbReference type="Pfam" id="PF00528">
    <property type="entry name" value="BPD_transp_1"/>
    <property type="match status" value="1"/>
</dbReference>
<proteinExistence type="inferred from homology"/>
<dbReference type="CDD" id="cd06261">
    <property type="entry name" value="TM_PBP2"/>
    <property type="match status" value="1"/>
</dbReference>
<comment type="similarity">
    <text evidence="7">Belongs to the binding-protein-dependent transport system permease family.</text>
</comment>
<comment type="subcellular location">
    <subcellularLocation>
        <location evidence="1 7">Cell membrane</location>
        <topology evidence="1 7">Multi-pass membrane protein</topology>
    </subcellularLocation>
</comment>
<name>A0A916YM56_9BACL</name>
<feature type="transmembrane region" description="Helical" evidence="7">
    <location>
        <begin position="113"/>
        <end position="131"/>
    </location>
</feature>
<keyword evidence="3" id="KW-1003">Cell membrane</keyword>
<keyword evidence="5 7" id="KW-1133">Transmembrane helix</keyword>
<dbReference type="Proteomes" id="UP000612456">
    <property type="component" value="Unassembled WGS sequence"/>
</dbReference>
<feature type="transmembrane region" description="Helical" evidence="7">
    <location>
        <begin position="143"/>
        <end position="164"/>
    </location>
</feature>
<evidence type="ECO:0000256" key="3">
    <source>
        <dbReference type="ARBA" id="ARBA00022475"/>
    </source>
</evidence>
<dbReference type="AlphaFoldDB" id="A0A916YM56"/>
<feature type="transmembrane region" description="Helical" evidence="7">
    <location>
        <begin position="265"/>
        <end position="282"/>
    </location>
</feature>
<organism evidence="9 10">
    <name type="scientific">Paenibacillus nasutitermitis</name>
    <dbReference type="NCBI Taxonomy" id="1652958"/>
    <lineage>
        <taxon>Bacteria</taxon>
        <taxon>Bacillati</taxon>
        <taxon>Bacillota</taxon>
        <taxon>Bacilli</taxon>
        <taxon>Bacillales</taxon>
        <taxon>Paenibacillaceae</taxon>
        <taxon>Paenibacillus</taxon>
    </lineage>
</organism>
<dbReference type="PANTHER" id="PTHR43744">
    <property type="entry name" value="ABC TRANSPORTER PERMEASE PROTEIN MG189-RELATED-RELATED"/>
    <property type="match status" value="1"/>
</dbReference>
<dbReference type="PROSITE" id="PS51257">
    <property type="entry name" value="PROKAR_LIPOPROTEIN"/>
    <property type="match status" value="1"/>
</dbReference>
<accession>A0A916YM56</accession>
<keyword evidence="10" id="KW-1185">Reference proteome</keyword>
<dbReference type="InterPro" id="IPR035906">
    <property type="entry name" value="MetI-like_sf"/>
</dbReference>
<feature type="transmembrane region" description="Helical" evidence="7">
    <location>
        <begin position="82"/>
        <end position="101"/>
    </location>
</feature>
<dbReference type="Gene3D" id="1.10.3720.10">
    <property type="entry name" value="MetI-like"/>
    <property type="match status" value="1"/>
</dbReference>
<dbReference type="RefSeq" id="WP_229750033.1">
    <property type="nucleotide sequence ID" value="NZ_BMHP01000001.1"/>
</dbReference>
<reference evidence="9" key="2">
    <citation type="submission" date="2020-09" db="EMBL/GenBank/DDBJ databases">
        <authorList>
            <person name="Sun Q."/>
            <person name="Zhou Y."/>
        </authorList>
    </citation>
    <scope>NUCLEOTIDE SEQUENCE</scope>
    <source>
        <strain evidence="9">CGMCC 1.15178</strain>
    </source>
</reference>
<dbReference type="PROSITE" id="PS50928">
    <property type="entry name" value="ABC_TM1"/>
    <property type="match status" value="1"/>
</dbReference>
<comment type="caution">
    <text evidence="9">The sequence shown here is derived from an EMBL/GenBank/DDBJ whole genome shotgun (WGS) entry which is preliminary data.</text>
</comment>
<keyword evidence="6 7" id="KW-0472">Membrane</keyword>
<keyword evidence="4 7" id="KW-0812">Transmembrane</keyword>